<evidence type="ECO:0000256" key="3">
    <source>
        <dbReference type="ARBA" id="ARBA00022898"/>
    </source>
</evidence>
<dbReference type="EMBL" id="CP032099">
    <property type="protein sequence ID" value="AXX84132.1"/>
    <property type="molecule type" value="Genomic_DNA"/>
</dbReference>
<dbReference type="GO" id="GO:0003941">
    <property type="term" value="F:L-serine ammonia-lyase activity"/>
    <property type="evidence" value="ECO:0007669"/>
    <property type="project" value="UniProtKB-EC"/>
</dbReference>
<dbReference type="CDD" id="cd01562">
    <property type="entry name" value="Thr-dehyd"/>
    <property type="match status" value="1"/>
</dbReference>
<dbReference type="GeneID" id="61750050"/>
<evidence type="ECO:0000313" key="9">
    <source>
        <dbReference type="Proteomes" id="UP000262029"/>
    </source>
</evidence>
<dbReference type="InterPro" id="IPR000634">
    <property type="entry name" value="Ser/Thr_deHydtase_PyrdxlP-BS"/>
</dbReference>
<dbReference type="InterPro" id="IPR044561">
    <property type="entry name" value="ACT_ThrD-II-like"/>
</dbReference>
<dbReference type="PROSITE" id="PS51671">
    <property type="entry name" value="ACT"/>
    <property type="match status" value="1"/>
</dbReference>
<dbReference type="SUPFAM" id="SSF53686">
    <property type="entry name" value="Tryptophan synthase beta subunit-like PLP-dependent enzymes"/>
    <property type="match status" value="1"/>
</dbReference>
<keyword evidence="10" id="KW-1185">Reference proteome</keyword>
<dbReference type="InterPro" id="IPR050147">
    <property type="entry name" value="Ser/Thr_Dehydratase"/>
</dbReference>
<comment type="similarity">
    <text evidence="2">Belongs to the serine/threonine dehydratase family.</text>
</comment>
<evidence type="ECO:0000313" key="10">
    <source>
        <dbReference type="Proteomes" id="UP000290580"/>
    </source>
</evidence>
<dbReference type="GO" id="GO:0009097">
    <property type="term" value="P:isoleucine biosynthetic process"/>
    <property type="evidence" value="ECO:0007669"/>
    <property type="project" value="TreeGrafter"/>
</dbReference>
<organism evidence="7 9">
    <name type="scientific">Aliarcobacter skirrowii CCUG 10374</name>
    <dbReference type="NCBI Taxonomy" id="1032239"/>
    <lineage>
        <taxon>Bacteria</taxon>
        <taxon>Pseudomonadati</taxon>
        <taxon>Campylobacterota</taxon>
        <taxon>Epsilonproteobacteria</taxon>
        <taxon>Campylobacterales</taxon>
        <taxon>Arcobacteraceae</taxon>
        <taxon>Aliarcobacter</taxon>
    </lineage>
</organism>
<dbReference type="GO" id="GO:0006567">
    <property type="term" value="P:L-threonine catabolic process"/>
    <property type="evidence" value="ECO:0007669"/>
    <property type="project" value="InterPro"/>
</dbReference>
<reference evidence="7 9" key="2">
    <citation type="submission" date="2018-08" db="EMBL/GenBank/DDBJ databases">
        <title>Complete genome of the Arcobacter skirrowii type strain LMG 6621.</title>
        <authorList>
            <person name="Miller W.G."/>
            <person name="Yee E."/>
            <person name="Bono J.L."/>
        </authorList>
    </citation>
    <scope>NUCLEOTIDE SEQUENCE [LARGE SCALE GENOMIC DNA]</scope>
    <source>
        <strain evidence="7 9">CCUG 10374</strain>
    </source>
</reference>
<dbReference type="Gene3D" id="3.30.70.260">
    <property type="match status" value="1"/>
</dbReference>
<dbReference type="PANTHER" id="PTHR48078:SF6">
    <property type="entry name" value="L-THREONINE DEHYDRATASE CATABOLIC TDCB"/>
    <property type="match status" value="1"/>
</dbReference>
<dbReference type="GO" id="GO:0004794">
    <property type="term" value="F:threonine deaminase activity"/>
    <property type="evidence" value="ECO:0007669"/>
    <property type="project" value="InterPro"/>
</dbReference>
<proteinExistence type="inferred from homology"/>
<gene>
    <name evidence="7" type="primary">ilvA</name>
    <name evidence="7" type="ORF">ASKIR_0296</name>
    <name evidence="8" type="ORF">CP959_02230</name>
</gene>
<evidence type="ECO:0000256" key="4">
    <source>
        <dbReference type="ARBA" id="ARBA00023239"/>
    </source>
</evidence>
<dbReference type="PANTHER" id="PTHR48078">
    <property type="entry name" value="THREONINE DEHYDRATASE, MITOCHONDRIAL-RELATED"/>
    <property type="match status" value="1"/>
</dbReference>
<dbReference type="EMBL" id="NXIC01000001">
    <property type="protein sequence ID" value="RXI26934.1"/>
    <property type="molecule type" value="Genomic_DNA"/>
</dbReference>
<accession>A0AAD0WMS1</accession>
<dbReference type="GO" id="GO:0006565">
    <property type="term" value="P:L-serine catabolic process"/>
    <property type="evidence" value="ECO:0007669"/>
    <property type="project" value="TreeGrafter"/>
</dbReference>
<dbReference type="Pfam" id="PF00291">
    <property type="entry name" value="PALP"/>
    <property type="match status" value="1"/>
</dbReference>
<evidence type="ECO:0000313" key="8">
    <source>
        <dbReference type="EMBL" id="RXI26934.1"/>
    </source>
</evidence>
<dbReference type="GO" id="GO:0030170">
    <property type="term" value="F:pyridoxal phosphate binding"/>
    <property type="evidence" value="ECO:0007669"/>
    <property type="project" value="InterPro"/>
</dbReference>
<evidence type="ECO:0000256" key="5">
    <source>
        <dbReference type="ARBA" id="ARBA00049406"/>
    </source>
</evidence>
<dbReference type="PROSITE" id="PS00165">
    <property type="entry name" value="DEHYDRATASE_SER_THR"/>
    <property type="match status" value="1"/>
</dbReference>
<keyword evidence="4" id="KW-0456">Lyase</keyword>
<dbReference type="RefSeq" id="WP_066162713.1">
    <property type="nucleotide sequence ID" value="NZ_CP032099.1"/>
</dbReference>
<comment type="catalytic activity">
    <reaction evidence="5">
        <text>L-serine = pyruvate + NH4(+)</text>
        <dbReference type="Rhea" id="RHEA:19169"/>
        <dbReference type="ChEBI" id="CHEBI:15361"/>
        <dbReference type="ChEBI" id="CHEBI:28938"/>
        <dbReference type="ChEBI" id="CHEBI:33384"/>
        <dbReference type="EC" id="4.3.1.17"/>
    </reaction>
</comment>
<dbReference type="InterPro" id="IPR001926">
    <property type="entry name" value="TrpB-like_PALP"/>
</dbReference>
<dbReference type="InterPro" id="IPR005789">
    <property type="entry name" value="Thr_deHydtase_catblc"/>
</dbReference>
<dbReference type="InterPro" id="IPR002912">
    <property type="entry name" value="ACT_dom"/>
</dbReference>
<dbReference type="Gene3D" id="3.40.50.1100">
    <property type="match status" value="2"/>
</dbReference>
<protein>
    <submittedName>
        <fullName evidence="8">Threonine ammonia-lyase</fullName>
    </submittedName>
    <submittedName>
        <fullName evidence="7">Threonine deaminase</fullName>
    </submittedName>
</protein>
<comment type="cofactor">
    <cofactor evidence="1">
        <name>pyridoxal 5'-phosphate</name>
        <dbReference type="ChEBI" id="CHEBI:597326"/>
    </cofactor>
</comment>
<reference evidence="8 10" key="1">
    <citation type="submission" date="2017-09" db="EMBL/GenBank/DDBJ databases">
        <title>Genomics of the genus Arcobacter.</title>
        <authorList>
            <person name="Perez-Cataluna A."/>
            <person name="Figueras M.J."/>
            <person name="Salas-Masso N."/>
        </authorList>
    </citation>
    <scope>NUCLEOTIDE SEQUENCE [LARGE SCALE GENOMIC DNA]</scope>
    <source>
        <strain evidence="8 10">LMG 6621</strain>
    </source>
</reference>
<dbReference type="FunFam" id="3.40.50.1100:FF:000007">
    <property type="entry name" value="L-threonine dehydratase catabolic TdcB"/>
    <property type="match status" value="1"/>
</dbReference>
<dbReference type="AlphaFoldDB" id="A0AAD0WMS1"/>
<dbReference type="NCBIfam" id="TIGR01127">
    <property type="entry name" value="ilvA_1Cterm"/>
    <property type="match status" value="1"/>
</dbReference>
<sequence length="401" mass="43256">MITLNDIKDAKKRLENTISKTPLMKAPILSKEKNAQIYLKEDNLQITGSFKLRGAFNKVAMLDSAKREAGVVAASAGNHAQGLAFAAQYFGCVATIFMPEATPLTKVIGVKSYGANVVLTGENFDEAYASAIKFAKDNNKEFVHPFADDEVIAGQGTIALEILESIENIDQIIVPIGGGGLISGIAIAAKSINPNIKITGVVASGAKGMKESFEARMPIDSSSVRTIADGIAVRDVTPKLLDIILEYVDEIIEVSDNETANAILFLLEKHKLMVEGAGAVSVAAIMHDKVDIAGKKVCAVVSGGNIDVTMLSLIIEKGLIKSHRKMNLIVTLMDKPGALMKLTELFTKCSANIVQIDFDRNSLKLEFGEAHVTIALETKGKEHQEQISEKLKQEGFRFKQI</sequence>
<evidence type="ECO:0000259" key="6">
    <source>
        <dbReference type="PROSITE" id="PS51671"/>
    </source>
</evidence>
<evidence type="ECO:0000313" key="7">
    <source>
        <dbReference type="EMBL" id="AXX84132.1"/>
    </source>
</evidence>
<keyword evidence="3" id="KW-0663">Pyridoxal phosphate</keyword>
<dbReference type="Proteomes" id="UP000262029">
    <property type="component" value="Chromosome"/>
</dbReference>
<name>A0AAD0WMS1_9BACT</name>
<dbReference type="Proteomes" id="UP000290580">
    <property type="component" value="Unassembled WGS sequence"/>
</dbReference>
<evidence type="ECO:0000256" key="2">
    <source>
        <dbReference type="ARBA" id="ARBA00010869"/>
    </source>
</evidence>
<feature type="domain" description="ACT" evidence="6">
    <location>
        <begin position="327"/>
        <end position="401"/>
    </location>
</feature>
<dbReference type="InterPro" id="IPR036052">
    <property type="entry name" value="TrpB-like_PALP_sf"/>
</dbReference>
<dbReference type="CDD" id="cd04886">
    <property type="entry name" value="ACT_ThrD-II-like"/>
    <property type="match status" value="1"/>
</dbReference>
<evidence type="ECO:0000256" key="1">
    <source>
        <dbReference type="ARBA" id="ARBA00001933"/>
    </source>
</evidence>